<keyword evidence="4" id="KW-0472">Membrane</keyword>
<dbReference type="Proteomes" id="UP000261174">
    <property type="component" value="Unassembled WGS sequence"/>
</dbReference>
<reference evidence="8 9" key="1">
    <citation type="submission" date="2018-08" db="EMBL/GenBank/DDBJ databases">
        <title>Chitinophaga sp. K20C18050901, a novel bacterium isolated from forest soil.</title>
        <authorList>
            <person name="Wang C."/>
        </authorList>
    </citation>
    <scope>NUCLEOTIDE SEQUENCE [LARGE SCALE GENOMIC DNA]</scope>
    <source>
        <strain evidence="8 9">K20C18050901</strain>
    </source>
</reference>
<protein>
    <submittedName>
        <fullName evidence="8">RagB/SusD family nutrient uptake outer membrane protein</fullName>
    </submittedName>
</protein>
<keyword evidence="9" id="KW-1185">Reference proteome</keyword>
<dbReference type="AlphaFoldDB" id="A0A3E1P862"/>
<comment type="caution">
    <text evidence="8">The sequence shown here is derived from an EMBL/GenBank/DDBJ whole genome shotgun (WGS) entry which is preliminary data.</text>
</comment>
<feature type="domain" description="RagB/SusD" evidence="6">
    <location>
        <begin position="337"/>
        <end position="575"/>
    </location>
</feature>
<keyword evidence="3" id="KW-0732">Signal</keyword>
<feature type="domain" description="SusD-like N-terminal" evidence="7">
    <location>
        <begin position="73"/>
        <end position="223"/>
    </location>
</feature>
<proteinExistence type="inferred from homology"/>
<dbReference type="Gene3D" id="1.25.40.390">
    <property type="match status" value="1"/>
</dbReference>
<evidence type="ECO:0000259" key="7">
    <source>
        <dbReference type="Pfam" id="PF14322"/>
    </source>
</evidence>
<evidence type="ECO:0000256" key="3">
    <source>
        <dbReference type="ARBA" id="ARBA00022729"/>
    </source>
</evidence>
<dbReference type="GO" id="GO:0009279">
    <property type="term" value="C:cell outer membrane"/>
    <property type="evidence" value="ECO:0007669"/>
    <property type="project" value="UniProtKB-SubCell"/>
</dbReference>
<sequence>MWISKPNQMKNYFLIIIMLAGINACSLDEYNPSGITADAIWSSPEGFVSVVNSAYSEQRAWYGKDNGEWMGEMGTDLWFNSQRANYANELMRYENFIPSKGNPNITTWKNMYTAINICNAGINRIGNAGFTDTVMRNQREGELRYLRAFYYWHVAEQWGGVILSTTETNSALTTATRSDIKEFYKLILTDLEYAARHLPVSYGSEYSRATQKSALAMLARAYLSCAYYYTGSEQQEYFKKARAAVDEIITRKAEFGVSLWDNYADVFNPKNNKQNKEALYTISNSLTYTLDYDANANRLHMWFLTTYSSKPGLQQSMDYGRDGTRYFMPTRALLDFFDDEKDSRFDGSFQTVWICNKAYTWTETDVKNYGKDPSLIGRTMVVGVDTAMYITKHTVADKRTRPYLVIDRDSVYNANGTIRVGNDYVALKKFMDPVTRSAANAQPGFLDILVIRLAEMYLIGAEAALQLGDNNAAAAYINVLRTRAAKKTPVDYTAAMQVSASDITLDFILDERARELAGEHIRWFDLKRTGKLVARIHTYNPDVTQVQEFHRLRPVPQTQIDALSNGAEFGQNPGY</sequence>
<evidence type="ECO:0000256" key="5">
    <source>
        <dbReference type="ARBA" id="ARBA00023237"/>
    </source>
</evidence>
<evidence type="ECO:0000313" key="9">
    <source>
        <dbReference type="Proteomes" id="UP000261174"/>
    </source>
</evidence>
<name>A0A3E1P862_9BACT</name>
<dbReference type="InterPro" id="IPR033985">
    <property type="entry name" value="SusD-like_N"/>
</dbReference>
<dbReference type="EMBL" id="QTJV01000001">
    <property type="protein sequence ID" value="RFM36270.1"/>
    <property type="molecule type" value="Genomic_DNA"/>
</dbReference>
<dbReference type="InterPro" id="IPR011990">
    <property type="entry name" value="TPR-like_helical_dom_sf"/>
</dbReference>
<evidence type="ECO:0000256" key="2">
    <source>
        <dbReference type="ARBA" id="ARBA00006275"/>
    </source>
</evidence>
<dbReference type="SUPFAM" id="SSF48452">
    <property type="entry name" value="TPR-like"/>
    <property type="match status" value="1"/>
</dbReference>
<evidence type="ECO:0000259" key="6">
    <source>
        <dbReference type="Pfam" id="PF07980"/>
    </source>
</evidence>
<organism evidence="8 9">
    <name type="scientific">Chitinophaga silvisoli</name>
    <dbReference type="NCBI Taxonomy" id="2291814"/>
    <lineage>
        <taxon>Bacteria</taxon>
        <taxon>Pseudomonadati</taxon>
        <taxon>Bacteroidota</taxon>
        <taxon>Chitinophagia</taxon>
        <taxon>Chitinophagales</taxon>
        <taxon>Chitinophagaceae</taxon>
        <taxon>Chitinophaga</taxon>
    </lineage>
</organism>
<dbReference type="Pfam" id="PF07980">
    <property type="entry name" value="SusD_RagB"/>
    <property type="match status" value="1"/>
</dbReference>
<accession>A0A3E1P862</accession>
<evidence type="ECO:0000313" key="8">
    <source>
        <dbReference type="EMBL" id="RFM36270.1"/>
    </source>
</evidence>
<gene>
    <name evidence="8" type="ORF">DXN04_01820</name>
</gene>
<comment type="similarity">
    <text evidence="2">Belongs to the SusD family.</text>
</comment>
<dbReference type="Pfam" id="PF14322">
    <property type="entry name" value="SusD-like_3"/>
    <property type="match status" value="1"/>
</dbReference>
<evidence type="ECO:0000256" key="1">
    <source>
        <dbReference type="ARBA" id="ARBA00004442"/>
    </source>
</evidence>
<evidence type="ECO:0000256" key="4">
    <source>
        <dbReference type="ARBA" id="ARBA00023136"/>
    </source>
</evidence>
<dbReference type="InterPro" id="IPR012944">
    <property type="entry name" value="SusD_RagB_dom"/>
</dbReference>
<keyword evidence="5" id="KW-0998">Cell outer membrane</keyword>
<comment type="subcellular location">
    <subcellularLocation>
        <location evidence="1">Cell outer membrane</location>
    </subcellularLocation>
</comment>